<sequence>MTVLTSRADVPTEAPARYAKQLLSHLGRRTTWTTDGDTSSAEIAGGTGRVAVGDGVLTLVAEASDAETLGRVQHVLGSHLERFGQRSELTVTWTGDVAPGPTPPARGEHRRPAEHG</sequence>
<feature type="compositionally biased region" description="Basic and acidic residues" evidence="1">
    <location>
        <begin position="106"/>
        <end position="116"/>
    </location>
</feature>
<proteinExistence type="predicted"/>
<accession>A0A1H3G571</accession>
<gene>
    <name evidence="2" type="ORF">SAMN05660209_01742</name>
</gene>
<dbReference type="EMBL" id="FNOT01000004">
    <property type="protein sequence ID" value="SDX98483.1"/>
    <property type="molecule type" value="Genomic_DNA"/>
</dbReference>
<dbReference type="RefSeq" id="WP_091154792.1">
    <property type="nucleotide sequence ID" value="NZ_FNOT01000004.1"/>
</dbReference>
<dbReference type="Proteomes" id="UP000198921">
    <property type="component" value="Unassembled WGS sequence"/>
</dbReference>
<evidence type="ECO:0000313" key="2">
    <source>
        <dbReference type="EMBL" id="SDX98483.1"/>
    </source>
</evidence>
<dbReference type="InterPro" id="IPR014543">
    <property type="entry name" value="UCP028291"/>
</dbReference>
<reference evidence="3" key="1">
    <citation type="submission" date="2016-10" db="EMBL/GenBank/DDBJ databases">
        <authorList>
            <person name="Varghese N."/>
            <person name="Submissions S."/>
        </authorList>
    </citation>
    <scope>NUCLEOTIDE SEQUENCE [LARGE SCALE GENOMIC DNA]</scope>
    <source>
        <strain evidence="3">DSM 45422</strain>
    </source>
</reference>
<name>A0A1H3G571_9ACTN</name>
<keyword evidence="3" id="KW-1185">Reference proteome</keyword>
<dbReference type="Pfam" id="PF09981">
    <property type="entry name" value="DUF2218"/>
    <property type="match status" value="1"/>
</dbReference>
<dbReference type="AlphaFoldDB" id="A0A1H3G571"/>
<dbReference type="OrthoDB" id="9806511at2"/>
<evidence type="ECO:0008006" key="4">
    <source>
        <dbReference type="Google" id="ProtNLM"/>
    </source>
</evidence>
<evidence type="ECO:0000313" key="3">
    <source>
        <dbReference type="Proteomes" id="UP000198921"/>
    </source>
</evidence>
<organism evidence="2 3">
    <name type="scientific">Geodermatophilus africanus</name>
    <dbReference type="NCBI Taxonomy" id="1137993"/>
    <lineage>
        <taxon>Bacteria</taxon>
        <taxon>Bacillati</taxon>
        <taxon>Actinomycetota</taxon>
        <taxon>Actinomycetes</taxon>
        <taxon>Geodermatophilales</taxon>
        <taxon>Geodermatophilaceae</taxon>
        <taxon>Geodermatophilus</taxon>
    </lineage>
</organism>
<dbReference type="Gene3D" id="3.30.310.50">
    <property type="entry name" value="Alpha-D-phosphohexomutase, C-terminal domain"/>
    <property type="match status" value="1"/>
</dbReference>
<feature type="region of interest" description="Disordered" evidence="1">
    <location>
        <begin position="93"/>
        <end position="116"/>
    </location>
</feature>
<evidence type="ECO:0000256" key="1">
    <source>
        <dbReference type="SAM" id="MobiDB-lite"/>
    </source>
</evidence>
<dbReference type="STRING" id="1137993.SAMN05660209_01742"/>
<protein>
    <recommendedName>
        <fullName evidence="4">DUF2218 domain-containing protein</fullName>
    </recommendedName>
</protein>